<sequence>MLPINLPRVLPTLTTARLMLRPLRPADAPDLFVLRADPQVMRFIPRPLAQTVADAEEYIVQSNERMAEGQLLNWGLTLRSDDRVIGTIGYFRLKPEHFRAEIGYLLHPGHHGTGLMQEAVAAVLDYGFGTMNLHSVEAVVDPENAASIRLLERNRFVREGHFRQNEFFDGKFLDTAYYSLLHPAAR</sequence>
<dbReference type="SUPFAM" id="SSF55729">
    <property type="entry name" value="Acyl-CoA N-acyltransferases (Nat)"/>
    <property type="match status" value="1"/>
</dbReference>
<dbReference type="InterPro" id="IPR000182">
    <property type="entry name" value="GNAT_dom"/>
</dbReference>
<dbReference type="Pfam" id="PF13302">
    <property type="entry name" value="Acetyltransf_3"/>
    <property type="match status" value="1"/>
</dbReference>
<dbReference type="InterPro" id="IPR016181">
    <property type="entry name" value="Acyl_CoA_acyltransferase"/>
</dbReference>
<evidence type="ECO:0000313" key="2">
    <source>
        <dbReference type="EMBL" id="SHI93777.1"/>
    </source>
</evidence>
<gene>
    <name evidence="2" type="ORF">SAMN02745146_1967</name>
</gene>
<dbReference type="Proteomes" id="UP000184418">
    <property type="component" value="Unassembled WGS sequence"/>
</dbReference>
<dbReference type="GO" id="GO:0016747">
    <property type="term" value="F:acyltransferase activity, transferring groups other than amino-acyl groups"/>
    <property type="evidence" value="ECO:0007669"/>
    <property type="project" value="InterPro"/>
</dbReference>
<keyword evidence="2" id="KW-0808">Transferase</keyword>
<dbReference type="CDD" id="cd04301">
    <property type="entry name" value="NAT_SF"/>
    <property type="match status" value="1"/>
</dbReference>
<dbReference type="PANTHER" id="PTHR43792">
    <property type="entry name" value="GNAT FAMILY, PUTATIVE (AFU_ORTHOLOGUE AFUA_3G00765)-RELATED-RELATED"/>
    <property type="match status" value="1"/>
</dbReference>
<organism evidence="2 3">
    <name type="scientific">Hymenobacter daecheongensis DSM 21074</name>
    <dbReference type="NCBI Taxonomy" id="1121955"/>
    <lineage>
        <taxon>Bacteria</taxon>
        <taxon>Pseudomonadati</taxon>
        <taxon>Bacteroidota</taxon>
        <taxon>Cytophagia</taxon>
        <taxon>Cytophagales</taxon>
        <taxon>Hymenobacteraceae</taxon>
        <taxon>Hymenobacter</taxon>
    </lineage>
</organism>
<dbReference type="PANTHER" id="PTHR43792:SF1">
    <property type="entry name" value="N-ACETYLTRANSFERASE DOMAIN-CONTAINING PROTEIN"/>
    <property type="match status" value="1"/>
</dbReference>
<accession>A0A1M6F7U3</accession>
<proteinExistence type="predicted"/>
<dbReference type="AlphaFoldDB" id="A0A1M6F7U3"/>
<keyword evidence="3" id="KW-1185">Reference proteome</keyword>
<evidence type="ECO:0000259" key="1">
    <source>
        <dbReference type="PROSITE" id="PS51186"/>
    </source>
</evidence>
<dbReference type="EMBL" id="FQYN01000003">
    <property type="protein sequence ID" value="SHI93777.1"/>
    <property type="molecule type" value="Genomic_DNA"/>
</dbReference>
<name>A0A1M6F7U3_9BACT</name>
<protein>
    <submittedName>
        <fullName evidence="2">Ribosomal-protein-alanine N-acetyltransferase</fullName>
    </submittedName>
</protein>
<dbReference type="STRING" id="1121955.SAMN02745146_1967"/>
<reference evidence="2 3" key="1">
    <citation type="submission" date="2016-11" db="EMBL/GenBank/DDBJ databases">
        <authorList>
            <person name="Jaros S."/>
            <person name="Januszkiewicz K."/>
            <person name="Wedrychowicz H."/>
        </authorList>
    </citation>
    <scope>NUCLEOTIDE SEQUENCE [LARGE SCALE GENOMIC DNA]</scope>
    <source>
        <strain evidence="2 3">DSM 21074</strain>
    </source>
</reference>
<dbReference type="OrthoDB" id="9811523at2"/>
<dbReference type="InterPro" id="IPR051531">
    <property type="entry name" value="N-acetyltransferase"/>
</dbReference>
<evidence type="ECO:0000313" key="3">
    <source>
        <dbReference type="Proteomes" id="UP000184418"/>
    </source>
</evidence>
<feature type="domain" description="N-acetyltransferase" evidence="1">
    <location>
        <begin position="18"/>
        <end position="174"/>
    </location>
</feature>
<dbReference type="PROSITE" id="PS51186">
    <property type="entry name" value="GNAT"/>
    <property type="match status" value="1"/>
</dbReference>
<dbReference type="Gene3D" id="3.40.630.30">
    <property type="match status" value="1"/>
</dbReference>